<dbReference type="AlphaFoldDB" id="A0A1M2V7C5"/>
<sequence>MPKLDPPFPSFTLMMHEYNNDSLRLPSYRESLVVRFHPYPRKQSKSEALMVSVPVKDAS</sequence>
<keyword evidence="2" id="KW-1185">Reference proteome</keyword>
<dbReference type="EMBL" id="MNAD01001609">
    <property type="protein sequence ID" value="OJT03540.1"/>
    <property type="molecule type" value="Genomic_DNA"/>
</dbReference>
<name>A0A1M2V7C5_TRAPU</name>
<evidence type="ECO:0000313" key="2">
    <source>
        <dbReference type="Proteomes" id="UP000184267"/>
    </source>
</evidence>
<accession>A0A1M2V7C5</accession>
<reference evidence="1 2" key="1">
    <citation type="submission" date="2016-10" db="EMBL/GenBank/DDBJ databases">
        <title>Genome sequence of the basidiomycete white-rot fungus Trametes pubescens.</title>
        <authorList>
            <person name="Makela M.R."/>
            <person name="Granchi Z."/>
            <person name="Peng M."/>
            <person name="De Vries R.P."/>
            <person name="Grigoriev I."/>
            <person name="Riley R."/>
            <person name="Hilden K."/>
        </authorList>
    </citation>
    <scope>NUCLEOTIDE SEQUENCE [LARGE SCALE GENOMIC DNA]</scope>
    <source>
        <strain evidence="1 2">FBCC735</strain>
    </source>
</reference>
<gene>
    <name evidence="1" type="ORF">TRAPUB_5819</name>
</gene>
<dbReference type="OrthoDB" id="2637024at2759"/>
<proteinExistence type="predicted"/>
<organism evidence="1 2">
    <name type="scientific">Trametes pubescens</name>
    <name type="common">White-rot fungus</name>
    <dbReference type="NCBI Taxonomy" id="154538"/>
    <lineage>
        <taxon>Eukaryota</taxon>
        <taxon>Fungi</taxon>
        <taxon>Dikarya</taxon>
        <taxon>Basidiomycota</taxon>
        <taxon>Agaricomycotina</taxon>
        <taxon>Agaricomycetes</taxon>
        <taxon>Polyporales</taxon>
        <taxon>Polyporaceae</taxon>
        <taxon>Trametes</taxon>
    </lineage>
</organism>
<comment type="caution">
    <text evidence="1">The sequence shown here is derived from an EMBL/GenBank/DDBJ whole genome shotgun (WGS) entry which is preliminary data.</text>
</comment>
<protein>
    <submittedName>
        <fullName evidence="1">Uncharacterized protein</fullName>
    </submittedName>
</protein>
<dbReference type="Proteomes" id="UP000184267">
    <property type="component" value="Unassembled WGS sequence"/>
</dbReference>
<evidence type="ECO:0000313" key="1">
    <source>
        <dbReference type="EMBL" id="OJT03540.1"/>
    </source>
</evidence>